<evidence type="ECO:0000256" key="6">
    <source>
        <dbReference type="PIRSR" id="PIRSR604574-2"/>
    </source>
</evidence>
<feature type="binding site" evidence="5">
    <location>
        <position position="139"/>
    </location>
    <ligand>
        <name>substrate</name>
    </ligand>
</feature>
<dbReference type="GO" id="GO:0008198">
    <property type="term" value="F:ferrous iron binding"/>
    <property type="evidence" value="ECO:0007669"/>
    <property type="project" value="TreeGrafter"/>
</dbReference>
<dbReference type="EMBL" id="POSP01000003">
    <property type="protein sequence ID" value="PND38030.1"/>
    <property type="molecule type" value="Genomic_DNA"/>
</dbReference>
<feature type="binding site" evidence="5">
    <location>
        <begin position="208"/>
        <end position="214"/>
    </location>
    <ligand>
        <name>2-oxoglutarate</name>
        <dbReference type="ChEBI" id="CHEBI:16810"/>
    </ligand>
</feature>
<dbReference type="GO" id="GO:0008168">
    <property type="term" value="F:methyltransferase activity"/>
    <property type="evidence" value="ECO:0007669"/>
    <property type="project" value="UniProtKB-KW"/>
</dbReference>
<feature type="binding site" evidence="6">
    <location>
        <position position="191"/>
    </location>
    <ligand>
        <name>Fe cation</name>
        <dbReference type="ChEBI" id="CHEBI:24875"/>
        <note>catalytic</note>
    </ligand>
</feature>
<proteinExistence type="predicted"/>
<dbReference type="InterPro" id="IPR005123">
    <property type="entry name" value="Oxoglu/Fe-dep_dioxygenase_dom"/>
</dbReference>
<protein>
    <submittedName>
        <fullName evidence="8">DNA oxidative demethylase AlkB</fullName>
    </submittedName>
</protein>
<accession>A0A2N8KX55</accession>
<dbReference type="GO" id="GO:0035515">
    <property type="term" value="F:oxidative RNA demethylase activity"/>
    <property type="evidence" value="ECO:0007669"/>
    <property type="project" value="TreeGrafter"/>
</dbReference>
<name>A0A2N8KX55_9BURK</name>
<keyword evidence="4 6" id="KW-0408">Iron</keyword>
<dbReference type="InterPro" id="IPR004574">
    <property type="entry name" value="Alkb"/>
</dbReference>
<evidence type="ECO:0000256" key="2">
    <source>
        <dbReference type="ARBA" id="ARBA00022964"/>
    </source>
</evidence>
<gene>
    <name evidence="8" type="ORF">C1O66_11185</name>
</gene>
<sequence>MNLDLFDDALEPPPARQDLAPGAVLLRGRALAQAPQLLAAAEGVMAAAALRHWLTPGGRRMAVAMTNCGPLGWVSDARGYRYQSRDPLSGQPWPALPPVIAELAVAVAEEAGYPSFRPDACLVNRYLPGTPLSLHQDRDEQDLRQPIVSISLGLPAVFLFGGLSRSERPARWPLQHGDVLVWGGPSRLAFHGVQALAPGRHPLLGEQRINLTLRCAG</sequence>
<feature type="binding site" evidence="5">
    <location>
        <begin position="80"/>
        <end position="82"/>
    </location>
    <ligand>
        <name>substrate</name>
    </ligand>
</feature>
<organism evidence="8 9">
    <name type="scientific">Kinneretia aquatilis</name>
    <dbReference type="NCBI Taxonomy" id="2070761"/>
    <lineage>
        <taxon>Bacteria</taxon>
        <taxon>Pseudomonadati</taxon>
        <taxon>Pseudomonadota</taxon>
        <taxon>Betaproteobacteria</taxon>
        <taxon>Burkholderiales</taxon>
        <taxon>Sphaerotilaceae</taxon>
        <taxon>Roseateles</taxon>
    </lineage>
</organism>
<keyword evidence="3" id="KW-0560">Oxidoreductase</keyword>
<dbReference type="PANTHER" id="PTHR16557">
    <property type="entry name" value="ALKYLATED DNA REPAIR PROTEIN ALKB-RELATED"/>
    <property type="match status" value="1"/>
</dbReference>
<dbReference type="GO" id="GO:0035516">
    <property type="term" value="F:broad specificity oxidative DNA demethylase activity"/>
    <property type="evidence" value="ECO:0007669"/>
    <property type="project" value="TreeGrafter"/>
</dbReference>
<dbReference type="GO" id="GO:0035513">
    <property type="term" value="P:oxidative RNA demethylation"/>
    <property type="evidence" value="ECO:0007669"/>
    <property type="project" value="TreeGrafter"/>
</dbReference>
<dbReference type="Pfam" id="PF13532">
    <property type="entry name" value="2OG-FeII_Oxy_2"/>
    <property type="match status" value="1"/>
</dbReference>
<comment type="cofactor">
    <cofactor evidence="6">
        <name>Fe(2+)</name>
        <dbReference type="ChEBI" id="CHEBI:29033"/>
    </cofactor>
    <text evidence="6">Binds 1 Fe(2+) ion per subunit.</text>
</comment>
<feature type="domain" description="Fe2OG dioxygenase" evidence="7">
    <location>
        <begin position="117"/>
        <end position="217"/>
    </location>
</feature>
<feature type="binding site" evidence="6">
    <location>
        <position position="137"/>
    </location>
    <ligand>
        <name>Fe cation</name>
        <dbReference type="ChEBI" id="CHEBI:24875"/>
        <note>catalytic</note>
    </ligand>
</feature>
<evidence type="ECO:0000313" key="8">
    <source>
        <dbReference type="EMBL" id="PND38030.1"/>
    </source>
</evidence>
<dbReference type="AlphaFoldDB" id="A0A2N8KX55"/>
<keyword evidence="8" id="KW-0489">Methyltransferase</keyword>
<feature type="binding site" evidence="5">
    <location>
        <position position="165"/>
    </location>
    <ligand>
        <name>substrate</name>
    </ligand>
</feature>
<evidence type="ECO:0000259" key="7">
    <source>
        <dbReference type="PROSITE" id="PS51471"/>
    </source>
</evidence>
<dbReference type="SUPFAM" id="SSF51197">
    <property type="entry name" value="Clavaminate synthase-like"/>
    <property type="match status" value="1"/>
</dbReference>
<keyword evidence="2" id="KW-0223">Dioxygenase</keyword>
<dbReference type="GO" id="GO:0005737">
    <property type="term" value="C:cytoplasm"/>
    <property type="evidence" value="ECO:0007669"/>
    <property type="project" value="TreeGrafter"/>
</dbReference>
<evidence type="ECO:0000256" key="3">
    <source>
        <dbReference type="ARBA" id="ARBA00023002"/>
    </source>
</evidence>
<feature type="binding site" evidence="5">
    <location>
        <position position="73"/>
    </location>
    <ligand>
        <name>substrate</name>
    </ligand>
</feature>
<dbReference type="NCBIfam" id="NF011930">
    <property type="entry name" value="PRK15401.1"/>
    <property type="match status" value="1"/>
</dbReference>
<feature type="binding site" evidence="5">
    <location>
        <begin position="124"/>
        <end position="126"/>
    </location>
    <ligand>
        <name>2-oxoglutarate</name>
        <dbReference type="ChEBI" id="CHEBI:16810"/>
    </ligand>
</feature>
<keyword evidence="9" id="KW-1185">Reference proteome</keyword>
<dbReference type="PANTHER" id="PTHR16557:SF2">
    <property type="entry name" value="NUCLEIC ACID DIOXYGENASE ALKBH1"/>
    <property type="match status" value="1"/>
</dbReference>
<dbReference type="Gene3D" id="2.60.120.590">
    <property type="entry name" value="Alpha-ketoglutarate-dependent dioxygenase AlkB-like"/>
    <property type="match status" value="1"/>
</dbReference>
<dbReference type="OrthoDB" id="9796932at2"/>
<dbReference type="RefSeq" id="WP_102767950.1">
    <property type="nucleotide sequence ID" value="NZ_POSP01000003.1"/>
</dbReference>
<dbReference type="GO" id="GO:0032259">
    <property type="term" value="P:methylation"/>
    <property type="evidence" value="ECO:0007669"/>
    <property type="project" value="UniProtKB-KW"/>
</dbReference>
<feature type="binding site" evidence="6">
    <location>
        <position position="135"/>
    </location>
    <ligand>
        <name>Fe cation</name>
        <dbReference type="ChEBI" id="CHEBI:24875"/>
        <note>catalytic</note>
    </ligand>
</feature>
<keyword evidence="1 6" id="KW-0479">Metal-binding</keyword>
<evidence type="ECO:0000256" key="1">
    <source>
        <dbReference type="ARBA" id="ARBA00022723"/>
    </source>
</evidence>
<evidence type="ECO:0000256" key="5">
    <source>
        <dbReference type="PIRSR" id="PIRSR604574-1"/>
    </source>
</evidence>
<dbReference type="InterPro" id="IPR027450">
    <property type="entry name" value="AlkB-like"/>
</dbReference>
<evidence type="ECO:0000256" key="4">
    <source>
        <dbReference type="ARBA" id="ARBA00023004"/>
    </source>
</evidence>
<dbReference type="PROSITE" id="PS51471">
    <property type="entry name" value="FE2OG_OXY"/>
    <property type="match status" value="1"/>
</dbReference>
<comment type="caution">
    <text evidence="8">The sequence shown here is derived from an EMBL/GenBank/DDBJ whole genome shotgun (WGS) entry which is preliminary data.</text>
</comment>
<dbReference type="InterPro" id="IPR037151">
    <property type="entry name" value="AlkB-like_sf"/>
</dbReference>
<dbReference type="Proteomes" id="UP000235916">
    <property type="component" value="Unassembled WGS sequence"/>
</dbReference>
<keyword evidence="8" id="KW-0808">Transferase</keyword>
<evidence type="ECO:0000313" key="9">
    <source>
        <dbReference type="Proteomes" id="UP000235916"/>
    </source>
</evidence>
<reference evidence="8 9" key="1">
    <citation type="submission" date="2018-01" db="EMBL/GenBank/DDBJ databases">
        <title>Draft genome sequence of Paucibacter aquatile CR182 isolated from freshwater of the Nakdong River.</title>
        <authorList>
            <person name="Choi A."/>
            <person name="Chung E.J."/>
        </authorList>
    </citation>
    <scope>NUCLEOTIDE SEQUENCE [LARGE SCALE GENOMIC DNA]</scope>
    <source>
        <strain evidence="8 9">CR182</strain>
    </source>
</reference>